<dbReference type="GO" id="GO:0007005">
    <property type="term" value="P:mitochondrion organization"/>
    <property type="evidence" value="ECO:0007669"/>
    <property type="project" value="InterPro"/>
</dbReference>
<dbReference type="SUPFAM" id="SSF52490">
    <property type="entry name" value="Tubulin nucleotide-binding domain-like"/>
    <property type="match status" value="1"/>
</dbReference>
<dbReference type="OrthoDB" id="271881at2759"/>
<dbReference type="AlphaFoldDB" id="A4RXX3"/>
<accession>A4RXX3</accession>
<evidence type="ECO:0000313" key="3">
    <source>
        <dbReference type="Proteomes" id="UP000001568"/>
    </source>
</evidence>
<dbReference type="HOGENOM" id="CLU_022511_1_0_1"/>
<dbReference type="InterPro" id="IPR049942">
    <property type="entry name" value="DML1/Misato"/>
</dbReference>
<dbReference type="Gene3D" id="3.40.50.1440">
    <property type="entry name" value="Tubulin/FtsZ, GTPase domain"/>
    <property type="match status" value="1"/>
</dbReference>
<gene>
    <name evidence="2" type="ORF">OSTLU_24594</name>
</gene>
<dbReference type="InterPro" id="IPR029209">
    <property type="entry name" value="DML1/Misato_tubulin"/>
</dbReference>
<evidence type="ECO:0000313" key="2">
    <source>
        <dbReference type="EMBL" id="ABO96120.1"/>
    </source>
</evidence>
<evidence type="ECO:0000259" key="1">
    <source>
        <dbReference type="Pfam" id="PF14881"/>
    </source>
</evidence>
<protein>
    <recommendedName>
        <fullName evidence="1">DML1/Misato tubulin domain-containing protein</fullName>
    </recommendedName>
</protein>
<dbReference type="KEGG" id="olu:OSTLU_24594"/>
<dbReference type="GO" id="GO:0005737">
    <property type="term" value="C:cytoplasm"/>
    <property type="evidence" value="ECO:0007669"/>
    <property type="project" value="TreeGrafter"/>
</dbReference>
<dbReference type="InterPro" id="IPR036525">
    <property type="entry name" value="Tubulin/FtsZ_GTPase_sf"/>
</dbReference>
<feature type="domain" description="DML1/Misato tubulin" evidence="1">
    <location>
        <begin position="5"/>
        <end position="132"/>
    </location>
</feature>
<dbReference type="Pfam" id="PF14881">
    <property type="entry name" value="Tubulin_3"/>
    <property type="match status" value="1"/>
</dbReference>
<dbReference type="EMBL" id="CP000585">
    <property type="protein sequence ID" value="ABO96120.1"/>
    <property type="molecule type" value="Genomic_DNA"/>
</dbReference>
<dbReference type="PANTHER" id="PTHR13391">
    <property type="entry name" value="MITOCHONDRIAL DISTRIBUTION REGULATOR MISATO"/>
    <property type="match status" value="1"/>
</dbReference>
<dbReference type="RefSeq" id="XP_001417827.1">
    <property type="nucleotide sequence ID" value="XM_001417790.1"/>
</dbReference>
<dbReference type="PANTHER" id="PTHR13391:SF0">
    <property type="entry name" value="PROTEIN MISATO HOMOLOG 1"/>
    <property type="match status" value="1"/>
</dbReference>
<sequence length="333" mass="36130">MDSEDRREDVRDAVRYWAEDCDTLGGFRVLCDDSSGFGGVCARALEDIRDDYDNRAVCFFSVRPPANKERKRVDMLNAAFASTRIADMCDLYCPLAACDDYPTMPGLRRNEWFHASAVVALAVDGITTPWRLSQNANGAVSMDEMVRFMTNRAPGSHASARASVPAPNVRGAADAAALVASERSMTPSVRPSDAEDETDDEPFAEYFISRGLARGDAAIANVVLDAASSLALYRCPRRRCVVDAHIPIPLPFPKLFRPPAPISLDATFRLTTSAATARVLDATARDYLRASASAAGKAILRAWSLDDACESAELLESLRSKARAYAGDDGDFA</sequence>
<dbReference type="Proteomes" id="UP000001568">
    <property type="component" value="Chromosome 5"/>
</dbReference>
<proteinExistence type="predicted"/>
<dbReference type="eggNOG" id="KOG2530">
    <property type="taxonomic scope" value="Eukaryota"/>
</dbReference>
<organism evidence="2 3">
    <name type="scientific">Ostreococcus lucimarinus (strain CCE9901)</name>
    <dbReference type="NCBI Taxonomy" id="436017"/>
    <lineage>
        <taxon>Eukaryota</taxon>
        <taxon>Viridiplantae</taxon>
        <taxon>Chlorophyta</taxon>
        <taxon>Mamiellophyceae</taxon>
        <taxon>Mamiellales</taxon>
        <taxon>Bathycoccaceae</taxon>
        <taxon>Ostreococcus</taxon>
    </lineage>
</organism>
<dbReference type="Gramene" id="ABO96120">
    <property type="protein sequence ID" value="ABO96120"/>
    <property type="gene ID" value="OSTLU_24594"/>
</dbReference>
<name>A4RXX3_OSTLU</name>
<keyword evidence="3" id="KW-1185">Reference proteome</keyword>
<dbReference type="GeneID" id="5001722"/>
<reference evidence="2 3" key="1">
    <citation type="journal article" date="2007" name="Proc. Natl. Acad. Sci. U.S.A.">
        <title>The tiny eukaryote Ostreococcus provides genomic insights into the paradox of plankton speciation.</title>
        <authorList>
            <person name="Palenik B."/>
            <person name="Grimwood J."/>
            <person name="Aerts A."/>
            <person name="Rouze P."/>
            <person name="Salamov A."/>
            <person name="Putnam N."/>
            <person name="Dupont C."/>
            <person name="Jorgensen R."/>
            <person name="Derelle E."/>
            <person name="Rombauts S."/>
            <person name="Zhou K."/>
            <person name="Otillar R."/>
            <person name="Merchant S.S."/>
            <person name="Podell S."/>
            <person name="Gaasterland T."/>
            <person name="Napoli C."/>
            <person name="Gendler K."/>
            <person name="Manuell A."/>
            <person name="Tai V."/>
            <person name="Vallon O."/>
            <person name="Piganeau G."/>
            <person name="Jancek S."/>
            <person name="Heijde M."/>
            <person name="Jabbari K."/>
            <person name="Bowler C."/>
            <person name="Lohr M."/>
            <person name="Robbens S."/>
            <person name="Werner G."/>
            <person name="Dubchak I."/>
            <person name="Pazour G.J."/>
            <person name="Ren Q."/>
            <person name="Paulsen I."/>
            <person name="Delwiche C."/>
            <person name="Schmutz J."/>
            <person name="Rokhsar D."/>
            <person name="Van de Peer Y."/>
            <person name="Moreau H."/>
            <person name="Grigoriev I.V."/>
        </authorList>
    </citation>
    <scope>NUCLEOTIDE SEQUENCE [LARGE SCALE GENOMIC DNA]</scope>
    <source>
        <strain evidence="2 3">CCE9901</strain>
    </source>
</reference>